<evidence type="ECO:0000313" key="3">
    <source>
        <dbReference type="Proteomes" id="UP000693970"/>
    </source>
</evidence>
<evidence type="ECO:0000313" key="2">
    <source>
        <dbReference type="EMBL" id="KAG7340765.1"/>
    </source>
</evidence>
<reference evidence="2" key="1">
    <citation type="journal article" date="2021" name="Sci. Rep.">
        <title>Diploid genomic architecture of Nitzschia inconspicua, an elite biomass production diatom.</title>
        <authorList>
            <person name="Oliver A."/>
            <person name="Podell S."/>
            <person name="Pinowska A."/>
            <person name="Traller J.C."/>
            <person name="Smith S.R."/>
            <person name="McClure R."/>
            <person name="Beliaev A."/>
            <person name="Bohutskyi P."/>
            <person name="Hill E.A."/>
            <person name="Rabines A."/>
            <person name="Zheng H."/>
            <person name="Allen L.Z."/>
            <person name="Kuo A."/>
            <person name="Grigoriev I.V."/>
            <person name="Allen A.E."/>
            <person name="Hazlebeck D."/>
            <person name="Allen E.E."/>
        </authorList>
    </citation>
    <scope>NUCLEOTIDE SEQUENCE</scope>
    <source>
        <strain evidence="2">Hildebrandi</strain>
    </source>
</reference>
<evidence type="ECO:0000256" key="1">
    <source>
        <dbReference type="SAM" id="MobiDB-lite"/>
    </source>
</evidence>
<dbReference type="Proteomes" id="UP000693970">
    <property type="component" value="Unassembled WGS sequence"/>
</dbReference>
<keyword evidence="3" id="KW-1185">Reference proteome</keyword>
<proteinExistence type="predicted"/>
<reference evidence="2" key="2">
    <citation type="submission" date="2021-04" db="EMBL/GenBank/DDBJ databases">
        <authorList>
            <person name="Podell S."/>
        </authorList>
    </citation>
    <scope>NUCLEOTIDE SEQUENCE</scope>
    <source>
        <strain evidence="2">Hildebrandi</strain>
    </source>
</reference>
<sequence length="130" mass="14684">MMEGAGEYLKEKMEEERAEKSRQEEATGAQAEEAIAAAKARAVQAAMKKGVRFDTAHSLAEKNQLLIVKRSRKSLNRILLGKSVHSRSNVSTENEIKKKKIPNSRIEDRGLVTWLDNALNISRHRFQTHS</sequence>
<dbReference type="EMBL" id="JAGRRH010000027">
    <property type="protein sequence ID" value="KAG7340765.1"/>
    <property type="molecule type" value="Genomic_DNA"/>
</dbReference>
<organism evidence="2 3">
    <name type="scientific">Nitzschia inconspicua</name>
    <dbReference type="NCBI Taxonomy" id="303405"/>
    <lineage>
        <taxon>Eukaryota</taxon>
        <taxon>Sar</taxon>
        <taxon>Stramenopiles</taxon>
        <taxon>Ochrophyta</taxon>
        <taxon>Bacillariophyta</taxon>
        <taxon>Bacillariophyceae</taxon>
        <taxon>Bacillariophycidae</taxon>
        <taxon>Bacillariales</taxon>
        <taxon>Bacillariaceae</taxon>
        <taxon>Nitzschia</taxon>
    </lineage>
</organism>
<protein>
    <submittedName>
        <fullName evidence="2">Uncharacterized protein</fullName>
    </submittedName>
</protein>
<dbReference type="AlphaFoldDB" id="A0A9K3PBE1"/>
<feature type="region of interest" description="Disordered" evidence="1">
    <location>
        <begin position="1"/>
        <end position="33"/>
    </location>
</feature>
<name>A0A9K3PBE1_9STRA</name>
<gene>
    <name evidence="2" type="ORF">IV203_024308</name>
</gene>
<comment type="caution">
    <text evidence="2">The sequence shown here is derived from an EMBL/GenBank/DDBJ whole genome shotgun (WGS) entry which is preliminary data.</text>
</comment>
<accession>A0A9K3PBE1</accession>
<feature type="compositionally biased region" description="Basic and acidic residues" evidence="1">
    <location>
        <begin position="8"/>
        <end position="25"/>
    </location>
</feature>